<dbReference type="Proteomes" id="UP000693972">
    <property type="component" value="Unassembled WGS sequence"/>
</dbReference>
<proteinExistence type="predicted"/>
<keyword evidence="1" id="KW-0732">Signal</keyword>
<dbReference type="RefSeq" id="WP_257893408.1">
    <property type="nucleotide sequence ID" value="NZ_JAIMBW010000001.1"/>
</dbReference>
<evidence type="ECO:0008006" key="4">
    <source>
        <dbReference type="Google" id="ProtNLM"/>
    </source>
</evidence>
<keyword evidence="3" id="KW-1185">Reference proteome</keyword>
<name>A0A975TSK8_9RHOB</name>
<dbReference type="AlphaFoldDB" id="A0A975TSK8"/>
<evidence type="ECO:0000313" key="3">
    <source>
        <dbReference type="Proteomes" id="UP000693972"/>
    </source>
</evidence>
<organism evidence="2">
    <name type="scientific">Gymnodinialimonas phycosphaerae</name>
    <dbReference type="NCBI Taxonomy" id="2841589"/>
    <lineage>
        <taxon>Bacteria</taxon>
        <taxon>Pseudomonadati</taxon>
        <taxon>Pseudomonadota</taxon>
        <taxon>Alphaproteobacteria</taxon>
        <taxon>Rhodobacterales</taxon>
        <taxon>Paracoccaceae</taxon>
        <taxon>Gymnodinialimonas</taxon>
    </lineage>
</organism>
<protein>
    <recommendedName>
        <fullName evidence="4">Lipoprotein</fullName>
    </recommendedName>
</protein>
<gene>
    <name evidence="2" type="ORF">KUL25_13370</name>
</gene>
<feature type="chain" id="PRO_5037409703" description="Lipoprotein" evidence="1">
    <location>
        <begin position="22"/>
        <end position="205"/>
    </location>
</feature>
<accession>A0A975TSK8</accession>
<reference evidence="2 3" key="1">
    <citation type="submission" date="2021-07" db="EMBL/GenBank/DDBJ databases">
        <title>Karlodiniumbacter phycospheric gen. nov., sp. nov., a phycosphere bacterium isolated from karlodinium veneficum.</title>
        <authorList>
            <person name="Peng Y."/>
            <person name="Jiang L."/>
            <person name="Lee J."/>
        </authorList>
    </citation>
    <scope>NUCLEOTIDE SEQUENCE</scope>
    <source>
        <strain evidence="2 3">N5</strain>
    </source>
</reference>
<dbReference type="EMBL" id="JAIMBW010000001">
    <property type="protein sequence ID" value="MBY4893755.1"/>
    <property type="molecule type" value="Genomic_DNA"/>
</dbReference>
<evidence type="ECO:0000256" key="1">
    <source>
        <dbReference type="SAM" id="SignalP"/>
    </source>
</evidence>
<dbReference type="PROSITE" id="PS51257">
    <property type="entry name" value="PROKAR_LIPOPROTEIN"/>
    <property type="match status" value="1"/>
</dbReference>
<evidence type="ECO:0000313" key="2">
    <source>
        <dbReference type="EMBL" id="QXL86455.1"/>
    </source>
</evidence>
<feature type="signal peptide" evidence="1">
    <location>
        <begin position="1"/>
        <end position="21"/>
    </location>
</feature>
<sequence>MIRLLRTLAVGVMVLTLAACVGDEVWAPDDAVARATYVPPGAPTVTLITSINTTSNAGAHSALLIDGAQRLLFDPAGNWHNPGVPERNDVLFGMSQPYLDMYMAFQSNGAFEVRTQTIDITPAVAQQLSQAVQSYGAVPPAYCSRSITEILGATPGFTSIQQTFFPLNTMEQFAQLPGVREATIIGTTGDEEDASDAVLAAQLAN</sequence>
<dbReference type="EMBL" id="CP078073">
    <property type="protein sequence ID" value="QXL86455.1"/>
    <property type="molecule type" value="Genomic_DNA"/>
</dbReference>